<reference evidence="1" key="1">
    <citation type="journal article" date="2020" name="Stud. Mycol.">
        <title>101 Dothideomycetes genomes: a test case for predicting lifestyles and emergence of pathogens.</title>
        <authorList>
            <person name="Haridas S."/>
            <person name="Albert R."/>
            <person name="Binder M."/>
            <person name="Bloem J."/>
            <person name="Labutti K."/>
            <person name="Salamov A."/>
            <person name="Andreopoulos B."/>
            <person name="Baker S."/>
            <person name="Barry K."/>
            <person name="Bills G."/>
            <person name="Bluhm B."/>
            <person name="Cannon C."/>
            <person name="Castanera R."/>
            <person name="Culley D."/>
            <person name="Daum C."/>
            <person name="Ezra D."/>
            <person name="Gonzalez J."/>
            <person name="Henrissat B."/>
            <person name="Kuo A."/>
            <person name="Liang C."/>
            <person name="Lipzen A."/>
            <person name="Lutzoni F."/>
            <person name="Magnuson J."/>
            <person name="Mondo S."/>
            <person name="Nolan M."/>
            <person name="Ohm R."/>
            <person name="Pangilinan J."/>
            <person name="Park H.-J."/>
            <person name="Ramirez L."/>
            <person name="Alfaro M."/>
            <person name="Sun H."/>
            <person name="Tritt A."/>
            <person name="Yoshinaga Y."/>
            <person name="Zwiers L.-H."/>
            <person name="Turgeon B."/>
            <person name="Goodwin S."/>
            <person name="Spatafora J."/>
            <person name="Crous P."/>
            <person name="Grigoriev I."/>
        </authorList>
    </citation>
    <scope>NUCLEOTIDE SEQUENCE</scope>
    <source>
        <strain evidence="1">CBS 119687</strain>
    </source>
</reference>
<keyword evidence="2" id="KW-1185">Reference proteome</keyword>
<evidence type="ECO:0000313" key="2">
    <source>
        <dbReference type="Proteomes" id="UP000799771"/>
    </source>
</evidence>
<dbReference type="EMBL" id="ML977511">
    <property type="protein sequence ID" value="KAF2127433.1"/>
    <property type="molecule type" value="Genomic_DNA"/>
</dbReference>
<dbReference type="AlphaFoldDB" id="A0A6A6A8D7"/>
<dbReference type="GeneID" id="54413763"/>
<accession>A0A6A6A8D7</accession>
<proteinExistence type="predicted"/>
<dbReference type="RefSeq" id="XP_033521822.1">
    <property type="nucleotide sequence ID" value="XM_033673331.1"/>
</dbReference>
<sequence length="166" mass="17227">MALPELGPLLPVTTCARYPHHASLLNDAPGKRAALTWHGTCTTSTSIRITRLSTVGAACSISRLLTASRSVPDTARSLNPIPCEGSWSTNKVSGVFITPATAPGPNLELPARKALFIYPGLGIASVESGPRHPRHPLGPKSVHSASVRTLGSSLVGSGVAPTQQHS</sequence>
<name>A0A6A6A8D7_9PLEO</name>
<dbReference type="Proteomes" id="UP000799771">
    <property type="component" value="Unassembled WGS sequence"/>
</dbReference>
<protein>
    <submittedName>
        <fullName evidence="1">Uncharacterized protein</fullName>
    </submittedName>
</protein>
<evidence type="ECO:0000313" key="1">
    <source>
        <dbReference type="EMBL" id="KAF2127433.1"/>
    </source>
</evidence>
<organism evidence="1 2">
    <name type="scientific">Dothidotthia symphoricarpi CBS 119687</name>
    <dbReference type="NCBI Taxonomy" id="1392245"/>
    <lineage>
        <taxon>Eukaryota</taxon>
        <taxon>Fungi</taxon>
        <taxon>Dikarya</taxon>
        <taxon>Ascomycota</taxon>
        <taxon>Pezizomycotina</taxon>
        <taxon>Dothideomycetes</taxon>
        <taxon>Pleosporomycetidae</taxon>
        <taxon>Pleosporales</taxon>
        <taxon>Dothidotthiaceae</taxon>
        <taxon>Dothidotthia</taxon>
    </lineage>
</organism>
<gene>
    <name evidence="1" type="ORF">P153DRAFT_67398</name>
</gene>